<gene>
    <name evidence="1" type="ORF">Sspor_81160</name>
</gene>
<dbReference type="EMBL" id="BNED01000006">
    <property type="protein sequence ID" value="GHI82555.1"/>
    <property type="molecule type" value="Genomic_DNA"/>
</dbReference>
<organism evidence="1 2">
    <name type="scientific">Streptomyces spororaveus</name>
    <dbReference type="NCBI Taxonomy" id="284039"/>
    <lineage>
        <taxon>Bacteria</taxon>
        <taxon>Bacillati</taxon>
        <taxon>Actinomycetota</taxon>
        <taxon>Actinomycetes</taxon>
        <taxon>Kitasatosporales</taxon>
        <taxon>Streptomycetaceae</taxon>
        <taxon>Streptomyces</taxon>
    </lineage>
</organism>
<protein>
    <recommendedName>
        <fullName evidence="3">Transposase</fullName>
    </recommendedName>
</protein>
<name>A0ABQ3TQ56_9ACTN</name>
<sequence length="69" mass="7862">MGFTGGERTTRRTVAEAKTQFRAGRRRVYRPWVTEPGLWVQYDFGDGPVIKGRKTTLFCAWVPGPDSGW</sequence>
<accession>A0ABQ3TQ56</accession>
<keyword evidence="2" id="KW-1185">Reference proteome</keyword>
<comment type="caution">
    <text evidence="1">The sequence shown here is derived from an EMBL/GenBank/DDBJ whole genome shotgun (WGS) entry which is preliminary data.</text>
</comment>
<evidence type="ECO:0008006" key="3">
    <source>
        <dbReference type="Google" id="ProtNLM"/>
    </source>
</evidence>
<evidence type="ECO:0000313" key="1">
    <source>
        <dbReference type="EMBL" id="GHI82555.1"/>
    </source>
</evidence>
<dbReference type="Proteomes" id="UP000608522">
    <property type="component" value="Unassembled WGS sequence"/>
</dbReference>
<evidence type="ECO:0000313" key="2">
    <source>
        <dbReference type="Proteomes" id="UP000608522"/>
    </source>
</evidence>
<reference evidence="2" key="1">
    <citation type="submission" date="2023-07" db="EMBL/GenBank/DDBJ databases">
        <title>Whole genome shotgun sequence of Streptomyces spororaveus NBRC 15456.</title>
        <authorList>
            <person name="Komaki H."/>
            <person name="Tamura T."/>
        </authorList>
    </citation>
    <scope>NUCLEOTIDE SEQUENCE [LARGE SCALE GENOMIC DNA]</scope>
    <source>
        <strain evidence="2">NBRC 15456</strain>
    </source>
</reference>
<proteinExistence type="predicted"/>